<proteinExistence type="predicted"/>
<dbReference type="InterPro" id="IPR013078">
    <property type="entry name" value="His_Pase_superF_clade-1"/>
</dbReference>
<protein>
    <recommendedName>
        <fullName evidence="4">Histidine phosphatase family protein</fullName>
    </recommendedName>
</protein>
<dbReference type="OrthoDB" id="2237472at2"/>
<feature type="compositionally biased region" description="Pro residues" evidence="1">
    <location>
        <begin position="1"/>
        <end position="11"/>
    </location>
</feature>
<keyword evidence="3" id="KW-1185">Reference proteome</keyword>
<organism evidence="2 3">
    <name type="scientific">Roseicella aquatilis</name>
    <dbReference type="NCBI Taxonomy" id="2527868"/>
    <lineage>
        <taxon>Bacteria</taxon>
        <taxon>Pseudomonadati</taxon>
        <taxon>Pseudomonadota</taxon>
        <taxon>Alphaproteobacteria</taxon>
        <taxon>Acetobacterales</taxon>
        <taxon>Roseomonadaceae</taxon>
        <taxon>Roseicella</taxon>
    </lineage>
</organism>
<dbReference type="InterPro" id="IPR029033">
    <property type="entry name" value="His_PPase_superfam"/>
</dbReference>
<reference evidence="2 3" key="1">
    <citation type="submission" date="2019-03" db="EMBL/GenBank/DDBJ databases">
        <title>Paracraurococcus aquatilis NE82 genome sequence.</title>
        <authorList>
            <person name="Zhao Y."/>
            <person name="Du Z."/>
        </authorList>
    </citation>
    <scope>NUCLEOTIDE SEQUENCE [LARGE SCALE GENOMIC DNA]</scope>
    <source>
        <strain evidence="2 3">NE82</strain>
    </source>
</reference>
<comment type="caution">
    <text evidence="2">The sequence shown here is derived from an EMBL/GenBank/DDBJ whole genome shotgun (WGS) entry which is preliminary data.</text>
</comment>
<evidence type="ECO:0008006" key="4">
    <source>
        <dbReference type="Google" id="ProtNLM"/>
    </source>
</evidence>
<evidence type="ECO:0000256" key="1">
    <source>
        <dbReference type="SAM" id="MobiDB-lite"/>
    </source>
</evidence>
<dbReference type="Gene3D" id="3.40.50.1240">
    <property type="entry name" value="Phosphoglycerate mutase-like"/>
    <property type="match status" value="1"/>
</dbReference>
<dbReference type="SUPFAM" id="SSF53254">
    <property type="entry name" value="Phosphoglycerate mutase-like"/>
    <property type="match status" value="1"/>
</dbReference>
<accession>A0A4R4DWB0</accession>
<evidence type="ECO:0000313" key="2">
    <source>
        <dbReference type="EMBL" id="TCZ66875.1"/>
    </source>
</evidence>
<dbReference type="Pfam" id="PF00300">
    <property type="entry name" value="His_Phos_1"/>
    <property type="match status" value="1"/>
</dbReference>
<name>A0A4R4DWB0_9PROT</name>
<dbReference type="Proteomes" id="UP000295023">
    <property type="component" value="Unassembled WGS sequence"/>
</dbReference>
<evidence type="ECO:0000313" key="3">
    <source>
        <dbReference type="Proteomes" id="UP000295023"/>
    </source>
</evidence>
<dbReference type="AlphaFoldDB" id="A0A4R4DWB0"/>
<dbReference type="EMBL" id="SKBM01000001">
    <property type="protein sequence ID" value="TCZ66875.1"/>
    <property type="molecule type" value="Genomic_DNA"/>
</dbReference>
<sequence>MSPPWFPPPASRPDWPAARPAASSATMTGLSLPRRVLPLMLLAGPASGQEALRPVTPEAPEGAALVARLRAGGLVLFFRHADTRGEPCDSRYRIGDRAGQRNLAPEGRAQAVRIGARIAGLGIPVEEPVLAGPVFRARDTAELAFGAARVRVTDGLLADDHAGDRLGWVLAEHRRLFSEPVAPGGNRVLVGHRMPAIMVAGERIAGRAFPEGAALVIAPGGEGFAVLGILMLAPLPEGGFHACG</sequence>
<gene>
    <name evidence="2" type="ORF">EXY23_01855</name>
</gene>
<feature type="region of interest" description="Disordered" evidence="1">
    <location>
        <begin position="1"/>
        <end position="20"/>
    </location>
</feature>